<sequence length="113" mass="12236">MLFSRLHSQIKLKNLNHLLLHAPLCVSSIQGLFGPSPHSDDDGEGKDPTTRYGCGGVQLEMYGGTRVVLAHMRGQGLIAALGAGYYLGFSDLLFYILGCVVLWARDKCLSNLG</sequence>
<evidence type="ECO:0000256" key="1">
    <source>
        <dbReference type="SAM" id="Phobius"/>
    </source>
</evidence>
<keyword evidence="2" id="KW-1185">Reference proteome</keyword>
<dbReference type="GeneID" id="121223611"/>
<keyword evidence="1" id="KW-0472">Membrane</keyword>
<proteinExistence type="predicted"/>
<gene>
    <name evidence="3" type="primary">LOC121223611</name>
</gene>
<dbReference type="RefSeq" id="XP_040961393.1">
    <property type="nucleotide sequence ID" value="XM_041105459.1"/>
</dbReference>
<reference evidence="3" key="2">
    <citation type="submission" date="2025-08" db="UniProtKB">
        <authorList>
            <consortium name="RefSeq"/>
        </authorList>
    </citation>
    <scope>IDENTIFICATION</scope>
</reference>
<name>A0ABM3B2Y1_GOSHI</name>
<protein>
    <submittedName>
        <fullName evidence="3">Uncharacterized protein</fullName>
    </submittedName>
</protein>
<dbReference type="Proteomes" id="UP000818029">
    <property type="component" value="Chromosome D11"/>
</dbReference>
<evidence type="ECO:0000313" key="2">
    <source>
        <dbReference type="Proteomes" id="UP000818029"/>
    </source>
</evidence>
<organism evidence="2 3">
    <name type="scientific">Gossypium hirsutum</name>
    <name type="common">Upland cotton</name>
    <name type="synonym">Gossypium mexicanum</name>
    <dbReference type="NCBI Taxonomy" id="3635"/>
    <lineage>
        <taxon>Eukaryota</taxon>
        <taxon>Viridiplantae</taxon>
        <taxon>Streptophyta</taxon>
        <taxon>Embryophyta</taxon>
        <taxon>Tracheophyta</taxon>
        <taxon>Spermatophyta</taxon>
        <taxon>Magnoliopsida</taxon>
        <taxon>eudicotyledons</taxon>
        <taxon>Gunneridae</taxon>
        <taxon>Pentapetalae</taxon>
        <taxon>rosids</taxon>
        <taxon>malvids</taxon>
        <taxon>Malvales</taxon>
        <taxon>Malvaceae</taxon>
        <taxon>Malvoideae</taxon>
        <taxon>Gossypium</taxon>
    </lineage>
</organism>
<reference evidence="2" key="1">
    <citation type="journal article" date="2020" name="Nat. Genet.">
        <title>Genomic diversifications of five Gossypium allopolyploid species and their impact on cotton improvement.</title>
        <authorList>
            <person name="Chen Z.J."/>
            <person name="Sreedasyam A."/>
            <person name="Ando A."/>
            <person name="Song Q."/>
            <person name="De Santiago L.M."/>
            <person name="Hulse-Kemp A.M."/>
            <person name="Ding M."/>
            <person name="Ye W."/>
            <person name="Kirkbride R.C."/>
            <person name="Jenkins J."/>
            <person name="Plott C."/>
            <person name="Lovell J."/>
            <person name="Lin Y.M."/>
            <person name="Vaughn R."/>
            <person name="Liu B."/>
            <person name="Simpson S."/>
            <person name="Scheffler B.E."/>
            <person name="Wen L."/>
            <person name="Saski C.A."/>
            <person name="Grover C.E."/>
            <person name="Hu G."/>
            <person name="Conover J.L."/>
            <person name="Carlson J.W."/>
            <person name="Shu S."/>
            <person name="Boston L.B."/>
            <person name="Williams M."/>
            <person name="Peterson D.G."/>
            <person name="McGee K."/>
            <person name="Jones D.C."/>
            <person name="Wendel J.F."/>
            <person name="Stelly D.M."/>
            <person name="Grimwood J."/>
            <person name="Schmutz J."/>
        </authorList>
    </citation>
    <scope>NUCLEOTIDE SEQUENCE [LARGE SCALE GENOMIC DNA]</scope>
    <source>
        <strain evidence="2">cv. TM-1</strain>
    </source>
</reference>
<keyword evidence="1" id="KW-0812">Transmembrane</keyword>
<feature type="transmembrane region" description="Helical" evidence="1">
    <location>
        <begin position="76"/>
        <end position="104"/>
    </location>
</feature>
<keyword evidence="1" id="KW-1133">Transmembrane helix</keyword>
<accession>A0ABM3B2Y1</accession>
<evidence type="ECO:0000313" key="3">
    <source>
        <dbReference type="RefSeq" id="XP_040961393.1"/>
    </source>
</evidence>